<organism evidence="3 4">
    <name type="scientific">Meira miltonrushii</name>
    <dbReference type="NCBI Taxonomy" id="1280837"/>
    <lineage>
        <taxon>Eukaryota</taxon>
        <taxon>Fungi</taxon>
        <taxon>Dikarya</taxon>
        <taxon>Basidiomycota</taxon>
        <taxon>Ustilaginomycotina</taxon>
        <taxon>Exobasidiomycetes</taxon>
        <taxon>Exobasidiales</taxon>
        <taxon>Brachybasidiaceae</taxon>
        <taxon>Meira</taxon>
    </lineage>
</organism>
<feature type="compositionally biased region" description="Polar residues" evidence="1">
    <location>
        <begin position="556"/>
        <end position="576"/>
    </location>
</feature>
<dbReference type="Proteomes" id="UP000245771">
    <property type="component" value="Unassembled WGS sequence"/>
</dbReference>
<name>A0A316VL90_9BASI</name>
<evidence type="ECO:0000313" key="3">
    <source>
        <dbReference type="EMBL" id="PWN37838.1"/>
    </source>
</evidence>
<evidence type="ECO:0000256" key="1">
    <source>
        <dbReference type="SAM" id="MobiDB-lite"/>
    </source>
</evidence>
<sequence length="623" mass="70414">MSQHNAKDEFTDIVPEKYEMPEGYAGNLSEEHQDDLYQMWIAFFDICDKAQGTKSEQKEDGFAEDWGVDTEATKSKMSGGGLGAVSGVSKLVKGSGIDKEDDKKAAAQARTEEANMERLLSTYGSAALRNSFWVMVKRDNPDILMLRFLRARKWSIDATTAMLASTLKWRLDTNLDILVQKGDLGNGKEIPKYVENFEANGKVFSLGTNLRNQPVMYVQFGKHVIWAQPQATTKKFIIAHFELVRLLVVPPNDKIVLLFDCTGFGPSNLDVINFLYILQCLQSYFPEQLAVLILHKAPWILSQAWHLVKWLLDPVVRAKVRFTNKPEELMEEIPRKHMLRYIGGDVDVEFDWVPPEEGENDLHKNKEEVDRRWENHRRLCDQFEKVTRKWAESKGQEYDQERRALIKRLRVSHMDYDPFWRGRWVHDRNGDLSQKNPGMIRWQYPMVDGSKTREILGHDTCRKTLVRELQEIGVGAPVDFAEARTQQLIKEGKWGDWNSCDDLPAPPTGFQNGALTYEDDGGLAAALDVIGLNGPETLQIAKANGTKPVPQKAAPTPQTTNDTAVNGNSIDQTKPNGTAAANKDEVVKSPRQQKVQTNTVDAPAEPANEKLGMFGSLKKKIMA</sequence>
<dbReference type="PROSITE" id="PS50191">
    <property type="entry name" value="CRAL_TRIO"/>
    <property type="match status" value="1"/>
</dbReference>
<dbReference type="EMBL" id="KZ819602">
    <property type="protein sequence ID" value="PWN37838.1"/>
    <property type="molecule type" value="Genomic_DNA"/>
</dbReference>
<dbReference type="SUPFAM" id="SSF46938">
    <property type="entry name" value="CRAL/TRIO N-terminal domain"/>
    <property type="match status" value="1"/>
</dbReference>
<dbReference type="InterPro" id="IPR052432">
    <property type="entry name" value="PITP/CRAL-TRIO"/>
</dbReference>
<dbReference type="CDD" id="cd00170">
    <property type="entry name" value="SEC14"/>
    <property type="match status" value="1"/>
</dbReference>
<feature type="domain" description="CRAL-TRIO" evidence="2">
    <location>
        <begin position="191"/>
        <end position="350"/>
    </location>
</feature>
<dbReference type="Pfam" id="PF03765">
    <property type="entry name" value="CRAL_TRIO_N"/>
    <property type="match status" value="1"/>
</dbReference>
<dbReference type="PANTHER" id="PTHR46590">
    <property type="entry name" value="PHOSPHATIDYLINOSITOL TRANSFER PROTEIN CSR1-RELATED"/>
    <property type="match status" value="1"/>
</dbReference>
<dbReference type="InterPro" id="IPR011074">
    <property type="entry name" value="CRAL/TRIO_N_dom"/>
</dbReference>
<dbReference type="InterPro" id="IPR036865">
    <property type="entry name" value="CRAL-TRIO_dom_sf"/>
</dbReference>
<dbReference type="GeneID" id="37020113"/>
<keyword evidence="4" id="KW-1185">Reference proteome</keyword>
<evidence type="ECO:0000313" key="4">
    <source>
        <dbReference type="Proteomes" id="UP000245771"/>
    </source>
</evidence>
<accession>A0A316VL90</accession>
<dbReference type="PANTHER" id="PTHR46590:SF1">
    <property type="entry name" value="PHOSPHATIDYLINOSITOL TRANSFER PROTEIN CSR1"/>
    <property type="match status" value="1"/>
</dbReference>
<dbReference type="InterPro" id="IPR036273">
    <property type="entry name" value="CRAL/TRIO_N_dom_sf"/>
</dbReference>
<reference evidence="3 4" key="1">
    <citation type="journal article" date="2018" name="Mol. Biol. Evol.">
        <title>Broad Genomic Sampling Reveals a Smut Pathogenic Ancestry of the Fungal Clade Ustilaginomycotina.</title>
        <authorList>
            <person name="Kijpornyongpan T."/>
            <person name="Mondo S.J."/>
            <person name="Barry K."/>
            <person name="Sandor L."/>
            <person name="Lee J."/>
            <person name="Lipzen A."/>
            <person name="Pangilinan J."/>
            <person name="LaButti K."/>
            <person name="Hainaut M."/>
            <person name="Henrissat B."/>
            <person name="Grigoriev I.V."/>
            <person name="Spatafora J.W."/>
            <person name="Aime M.C."/>
        </authorList>
    </citation>
    <scope>NUCLEOTIDE SEQUENCE [LARGE SCALE GENOMIC DNA]</scope>
    <source>
        <strain evidence="3 4">MCA 3882</strain>
    </source>
</reference>
<dbReference type="Pfam" id="PF00650">
    <property type="entry name" value="CRAL_TRIO"/>
    <property type="match status" value="1"/>
</dbReference>
<dbReference type="InterPro" id="IPR001251">
    <property type="entry name" value="CRAL-TRIO_dom"/>
</dbReference>
<dbReference type="RefSeq" id="XP_025358140.1">
    <property type="nucleotide sequence ID" value="XM_025498332.1"/>
</dbReference>
<dbReference type="SMART" id="SM00516">
    <property type="entry name" value="SEC14"/>
    <property type="match status" value="1"/>
</dbReference>
<dbReference type="Gene3D" id="3.40.525.10">
    <property type="entry name" value="CRAL-TRIO lipid binding domain"/>
    <property type="match status" value="1"/>
</dbReference>
<evidence type="ECO:0000259" key="2">
    <source>
        <dbReference type="PROSITE" id="PS50191"/>
    </source>
</evidence>
<dbReference type="InParanoid" id="A0A316VL90"/>
<dbReference type="AlphaFoldDB" id="A0A316VL90"/>
<dbReference type="SMART" id="SM01100">
    <property type="entry name" value="CRAL_TRIO_N"/>
    <property type="match status" value="1"/>
</dbReference>
<feature type="compositionally biased region" description="Polar residues" evidence="1">
    <location>
        <begin position="590"/>
        <end position="600"/>
    </location>
</feature>
<protein>
    <recommendedName>
        <fullName evidence="2">CRAL-TRIO domain-containing protein</fullName>
    </recommendedName>
</protein>
<gene>
    <name evidence="3" type="ORF">FA14DRAFT_159694</name>
</gene>
<dbReference type="OrthoDB" id="43460at2759"/>
<dbReference type="SUPFAM" id="SSF52087">
    <property type="entry name" value="CRAL/TRIO domain"/>
    <property type="match status" value="1"/>
</dbReference>
<feature type="region of interest" description="Disordered" evidence="1">
    <location>
        <begin position="544"/>
        <end position="607"/>
    </location>
</feature>
<proteinExistence type="predicted"/>
<dbReference type="FunCoup" id="A0A316VL90">
    <property type="interactions" value="92"/>
</dbReference>